<evidence type="ECO:0000313" key="39">
    <source>
        <dbReference type="Proteomes" id="UP000459586"/>
    </source>
</evidence>
<comment type="similarity">
    <text evidence="10">Belongs to the GTP-binding elongation factor family. LepA subfamily.</text>
</comment>
<dbReference type="PANTHER" id="PTHR43512:SF4">
    <property type="entry name" value="TRANSLATION FACTOR GUF1 HOMOLOG, CHLOROPLASTIC"/>
    <property type="match status" value="1"/>
</dbReference>
<dbReference type="EMBL" id="CACURZ010000024">
    <property type="protein sequence ID" value="CAA6393939.1"/>
    <property type="molecule type" value="Genomic_DNA"/>
</dbReference>
<sequence>MDNEQRLKRRENIRNFSIIAHIDHGKSTLADRILENTKSVETRDMQDQLLDSMDLERERGITIKLNAVRLKYEAKDGNTYTFHLIDTPGHVDFTYEVSRSLAACEGAILVVDAAQGIEAQTLANVYLALDNELELLPVINKIDLPAAEPERVKQEIEDMIGLDQDDVVLASAKSNIGIEEILEKIVEVVPAPDGDPEAPLKALIFDSEYDPYRGVISSIRIVDGVVKAGDKIRMMATGKEFEVTEVGINTPKQLPVDELTVGDVGYIIASIKNVDDSRVGDTITLASRPASEPLQGYKKMNPMVYCGLFPIDNKNYNDLREALEKLQLNDASLEFEPESSQALGFGYRTGFLGMLHMEIIQERIEREFGIELIATAPSVIYQCVLRDGSEVTVDNPAQMPDRDKIDKIFEPYVRATMMVPNDYVGAVMELCQRKRGQFINMDYLDDIRVNIVYELPLAEVVFDFFDQLKSNTKGYASFDYEFIENKESNLVKMDILLNGDKVDALSFIVHRDFAYERGKALVEKLKTLIPRQQFEVPVQAAIGQKIVARTNIKSMGKNVLAKCYGGDISRKRKLLEKQKAGKAKMKAVGNVEIPQDAFLAVLKMDDE</sequence>
<proteinExistence type="inferred from homology"/>
<dbReference type="EMBL" id="UAUZ02000003">
    <property type="protein sequence ID" value="CAD7354366.1"/>
    <property type="molecule type" value="Genomic_DNA"/>
</dbReference>
<reference evidence="14 33" key="4">
    <citation type="submission" date="2017-09" db="EMBL/GenBank/DDBJ databases">
        <title>A single nucleotide polymorphism in the Staphylococcus aureus virulence regulator SaeR abolishes pathogenesis.</title>
        <authorList>
            <person name="Copin R.J."/>
            <person name="Sause W."/>
            <person name="Shopsin B."/>
            <person name="Torres V.J."/>
        </authorList>
    </citation>
    <scope>NUCLEOTIDE SEQUENCE [LARGE SCALE GENOMIC DNA]</scope>
    <source>
        <strain evidence="33">Newman</strain>
        <strain evidence="14">Newman_D2C</strain>
    </source>
</reference>
<evidence type="ECO:0000313" key="42">
    <source>
        <dbReference type="Proteomes" id="UP000471199"/>
    </source>
</evidence>
<comment type="function">
    <text evidence="9 12">Required for accurate and efficient protein synthesis under certain stress conditions. May act as a fidelity factor of the translation reaction, by catalyzing a one-codon backward translocation of tRNAs on improperly translocated ribosomes. Back-translocation proceeds from a post-translocation (POST) complex to a pre-translocation (PRE) complex, thus giving elongation factor G a second chance to translocate the tRNAs correctly. Binds to ribosomes in a GTP-dependent manner.</text>
</comment>
<evidence type="ECO:0000313" key="45">
    <source>
        <dbReference type="Proteomes" id="UP000507112"/>
    </source>
</evidence>
<comment type="similarity">
    <text evidence="1 12">Belongs to the TRAFAC class translation factor GTPase superfamily. Classic translation factor GTPase family. LepA subfamily.</text>
</comment>
<dbReference type="Proteomes" id="UP000505390">
    <property type="component" value="Unassembled WGS sequence"/>
</dbReference>
<evidence type="ECO:0000313" key="37">
    <source>
        <dbReference type="Proteomes" id="UP000443506"/>
    </source>
</evidence>
<dbReference type="Proteomes" id="UP000547874">
    <property type="component" value="Unassembled WGS sequence"/>
</dbReference>
<dbReference type="InterPro" id="IPR000640">
    <property type="entry name" value="EFG_V-like"/>
</dbReference>
<evidence type="ECO:0000313" key="14">
    <source>
        <dbReference type="EMBL" id="ATC71695.1"/>
    </source>
</evidence>
<dbReference type="KEGG" id="saur:SABB_00503"/>
<dbReference type="FunFam" id="2.40.30.10:FF:000015">
    <property type="entry name" value="Translation factor GUF1, mitochondrial"/>
    <property type="match status" value="1"/>
</dbReference>
<dbReference type="SUPFAM" id="SSF54980">
    <property type="entry name" value="EF-G C-terminal domain-like"/>
    <property type="match status" value="2"/>
</dbReference>
<evidence type="ECO:0000313" key="44">
    <source>
        <dbReference type="Proteomes" id="UP000505390"/>
    </source>
</evidence>
<evidence type="ECO:0000313" key="27">
    <source>
        <dbReference type="EMBL" id="MVM10089.1"/>
    </source>
</evidence>
<keyword evidence="4 12" id="KW-0378">Hydrolase</keyword>
<dbReference type="PROSITE" id="PS51722">
    <property type="entry name" value="G_TR_2"/>
    <property type="match status" value="1"/>
</dbReference>
<evidence type="ECO:0000256" key="7">
    <source>
        <dbReference type="ARBA" id="ARBA00023136"/>
    </source>
</evidence>
<reference evidence="23" key="1">
    <citation type="journal article" date="2015" name="J. Infect. Dis.">
        <title>Parallel Epidemics of Community-Associated Methicillin-Resistant Staphylococcus aureus USA300 Infection in North and South America.</title>
        <authorList>
            <person name="Planet P.J."/>
            <person name="Diaz L."/>
            <person name="Kolokotronis S.O."/>
            <person name="Narechania A."/>
            <person name="Reyes J."/>
            <person name="Xing G."/>
            <person name="Rincon S."/>
            <person name="Smith H."/>
            <person name="Panesso D."/>
            <person name="Ryan C."/>
            <person name="Smith D.P."/>
            <person name="Guzman M."/>
            <person name="Zurita J."/>
            <person name="Sebra R."/>
            <person name="Deikus G."/>
            <person name="Nolan R.L."/>
            <person name="Tenover F.C."/>
            <person name="Weinstock G.M."/>
            <person name="Robinson D.A."/>
            <person name="Arias C.A."/>
        </authorList>
    </citation>
    <scope>NUCLEOTIDE SEQUENCE</scope>
    <source>
        <strain evidence="23">CA15</strain>
        <strain evidence="24">M121</strain>
    </source>
</reference>
<evidence type="ECO:0000256" key="10">
    <source>
        <dbReference type="ARBA" id="ARBA00061052"/>
    </source>
</evidence>
<evidence type="ECO:0000313" key="26">
    <source>
        <dbReference type="EMBL" id="MVK36027.1"/>
    </source>
</evidence>
<dbReference type="Proteomes" id="UP000459702">
    <property type="component" value="Unassembled WGS sequence"/>
</dbReference>
<dbReference type="Proteomes" id="UP000052129">
    <property type="component" value="Unassembled WGS sequence"/>
</dbReference>
<dbReference type="SMR" id="A0A0D6HJL9"/>
<dbReference type="Proteomes" id="UP000443708">
    <property type="component" value="Unassembled WGS sequence"/>
</dbReference>
<dbReference type="InterPro" id="IPR013842">
    <property type="entry name" value="LepA_CTD"/>
</dbReference>
<keyword evidence="3 12" id="KW-0547">Nucleotide-binding</keyword>
<evidence type="ECO:0000256" key="5">
    <source>
        <dbReference type="ARBA" id="ARBA00022917"/>
    </source>
</evidence>
<dbReference type="Proteomes" id="UP000251686">
    <property type="component" value="Unassembled WGS sequence"/>
</dbReference>
<dbReference type="AlphaFoldDB" id="A0A0D6HJL9"/>
<dbReference type="OMA" id="QVKCDEN"/>
<dbReference type="InterPro" id="IPR009000">
    <property type="entry name" value="Transl_B-barrel_sf"/>
</dbReference>
<dbReference type="InterPro" id="IPR000795">
    <property type="entry name" value="T_Tr_GTP-bd_dom"/>
</dbReference>
<dbReference type="EMBL" id="CACTWD010000026">
    <property type="protein sequence ID" value="CAA4708352.1"/>
    <property type="molecule type" value="Genomic_DNA"/>
</dbReference>
<dbReference type="Proteomes" id="UP000507112">
    <property type="component" value="Unassembled WGS sequence"/>
</dbReference>
<dbReference type="Proteomes" id="UP000293434">
    <property type="component" value="Unassembled WGS sequence"/>
</dbReference>
<evidence type="ECO:0000313" key="24">
    <source>
        <dbReference type="EMBL" id="KMR55962.1"/>
    </source>
</evidence>
<dbReference type="NCBIfam" id="TIGR01393">
    <property type="entry name" value="lepA"/>
    <property type="match status" value="1"/>
</dbReference>
<dbReference type="EMBL" id="JAANEC010000112">
    <property type="protein sequence ID" value="NUY12974.1"/>
    <property type="molecule type" value="Genomic_DNA"/>
</dbReference>
<dbReference type="SUPFAM" id="SSF52540">
    <property type="entry name" value="P-loop containing nucleoside triphosphate hydrolases"/>
    <property type="match status" value="1"/>
</dbReference>
<dbReference type="Proteomes" id="UP000459586">
    <property type="component" value="Unassembled WGS sequence"/>
</dbReference>
<dbReference type="PANTHER" id="PTHR43512">
    <property type="entry name" value="TRANSLATION FACTOR GUF1-RELATED"/>
    <property type="match status" value="1"/>
</dbReference>
<evidence type="ECO:0000313" key="43">
    <source>
        <dbReference type="Proteomes" id="UP000478867"/>
    </source>
</evidence>
<protein>
    <recommendedName>
        <fullName evidence="11 12">Elongation factor 4</fullName>
        <shortName evidence="12">EF-4</shortName>
        <ecNumber evidence="11 12">3.6.5.n1</ecNumber>
    </recommendedName>
    <alternativeName>
        <fullName evidence="12">Ribosomal back-translocase LepA</fullName>
    </alternativeName>
</protein>
<dbReference type="GO" id="GO:0005525">
    <property type="term" value="F:GTP binding"/>
    <property type="evidence" value="ECO:0007669"/>
    <property type="project" value="UniProtKB-UniRule"/>
</dbReference>
<dbReference type="FunFam" id="3.30.70.870:FF:000004">
    <property type="entry name" value="Translation factor GUF1, mitochondrial"/>
    <property type="match status" value="1"/>
</dbReference>
<evidence type="ECO:0000256" key="11">
    <source>
        <dbReference type="ARBA" id="ARBA00066744"/>
    </source>
</evidence>
<dbReference type="Proteomes" id="UP000217245">
    <property type="component" value="Chromosome"/>
</dbReference>
<evidence type="ECO:0000313" key="25">
    <source>
        <dbReference type="EMBL" id="KSA81497.1"/>
    </source>
</evidence>
<evidence type="ECO:0000313" key="36">
    <source>
        <dbReference type="Proteomes" id="UP000442782"/>
    </source>
</evidence>
<evidence type="ECO:0000313" key="18">
    <source>
        <dbReference type="EMBL" id="CAA6132079.1"/>
    </source>
</evidence>
<reference evidence="25" key="3">
    <citation type="journal article" date="2016" name="J. Infect. Dis.">
        <title>Comparative Genomics of Community-Associated Methicillin-Resistant Staphylococcus aureus Shows the Emergence of Clone ST8-USA300 in Geneva, Switzerland.</title>
        <authorList>
            <person name="Von Dach E."/>
            <person name="Diene S.M."/>
            <person name="Fankhauser C."/>
            <person name="Schrenzel J."/>
            <person name="Harbarth S."/>
            <person name="Francois P."/>
        </authorList>
    </citation>
    <scope>NUCLEOTIDE SEQUENCE</scope>
    <source>
        <strain evidence="25">MRSA_S26</strain>
    </source>
</reference>
<keyword evidence="2 12" id="KW-1003">Cell membrane</keyword>
<reference evidence="29 46" key="8">
    <citation type="journal article" date="2020" name="J. Antimicrob. Chemother.">
        <title>Detection of heterogeneous vancomycin intermediate resistance in MRSA isolates from Latin America.</title>
        <authorList>
            <person name="Castro B.E."/>
            <person name="Berrio M."/>
            <person name="Vargas M.L."/>
            <person name="Carvajal L.P."/>
            <person name="Millan L.V."/>
            <person name="Rios R."/>
            <person name="Hernandez A.K."/>
            <person name="Rincon S."/>
            <person name="Cubides P."/>
            <person name="Forero E."/>
            <person name="Dinh A."/>
            <person name="Seas C."/>
            <person name="Munita J.M."/>
            <person name="Arias C.A."/>
            <person name="Reyes J."/>
            <person name="Diaz L."/>
        </authorList>
    </citation>
    <scope>NUCLEOTIDE SEQUENCE [LARGE SCALE GENOMIC DNA]</scope>
    <source>
        <strain evidence="29 46">UE1097</strain>
    </source>
</reference>
<reference evidence="28 41" key="9">
    <citation type="submission" date="2020-01" db="EMBL/GenBank/DDBJ databases">
        <title>Analysis of Virulence and Antimicrobial Resistance Gene Carriage in Staphylococcus aureus Infections in Equids Using Whole Genome Sequencing.</title>
        <authorList>
            <person name="Little S.V."/>
            <person name="Hillhouse A.E."/>
            <person name="Cohen N.D."/>
            <person name="Lawhon S.D."/>
            <person name="Bryan L.K."/>
        </authorList>
    </citation>
    <scope>NUCLEOTIDE SEQUENCE [LARGE SCALE GENOMIC DNA]</scope>
    <source>
        <strain evidence="28 41">61-017</strain>
    </source>
</reference>
<dbReference type="Gene3D" id="2.40.30.10">
    <property type="entry name" value="Translation factors"/>
    <property type="match status" value="1"/>
</dbReference>
<dbReference type="Pfam" id="PF00679">
    <property type="entry name" value="EFG_C"/>
    <property type="match status" value="1"/>
</dbReference>
<dbReference type="Gene3D" id="3.30.70.240">
    <property type="match status" value="1"/>
</dbReference>
<evidence type="ECO:0000313" key="22">
    <source>
        <dbReference type="EMBL" id="CAD7354366.1"/>
    </source>
</evidence>
<dbReference type="RefSeq" id="WP_000368341.1">
    <property type="nucleotide sequence ID" value="NC_021670.1"/>
</dbReference>
<evidence type="ECO:0000313" key="17">
    <source>
        <dbReference type="EMBL" id="CAA4708352.1"/>
    </source>
</evidence>
<keyword evidence="6 12" id="KW-0342">GTP-binding</keyword>
<dbReference type="PROSITE" id="PS00301">
    <property type="entry name" value="G_TR_1"/>
    <property type="match status" value="1"/>
</dbReference>
<evidence type="ECO:0000313" key="31">
    <source>
        <dbReference type="EMBL" id="RZI06690.1"/>
    </source>
</evidence>
<evidence type="ECO:0000313" key="46">
    <source>
        <dbReference type="Proteomes" id="UP000547874"/>
    </source>
</evidence>
<dbReference type="Gene3D" id="3.30.70.2570">
    <property type="entry name" value="Elongation factor 4, C-terminal domain"/>
    <property type="match status" value="1"/>
</dbReference>
<dbReference type="CDD" id="cd03699">
    <property type="entry name" value="EF4_II"/>
    <property type="match status" value="1"/>
</dbReference>
<evidence type="ECO:0000313" key="29">
    <source>
        <dbReference type="EMBL" id="NUY12974.1"/>
    </source>
</evidence>
<evidence type="ECO:0000313" key="38">
    <source>
        <dbReference type="Proteomes" id="UP000443708"/>
    </source>
</evidence>
<evidence type="ECO:0000313" key="21">
    <source>
        <dbReference type="EMBL" id="CAC8206992.1"/>
    </source>
</evidence>
<dbReference type="InterPro" id="IPR005225">
    <property type="entry name" value="Small_GTP-bd"/>
</dbReference>
<dbReference type="EMBL" id="JAAFLG010000003">
    <property type="protein sequence ID" value="NDP55499.1"/>
    <property type="molecule type" value="Genomic_DNA"/>
</dbReference>
<dbReference type="Gene3D" id="3.30.70.870">
    <property type="entry name" value="Elongation Factor G (Translational Gtpase), domain 3"/>
    <property type="match status" value="1"/>
</dbReference>
<evidence type="ECO:0000313" key="30">
    <source>
        <dbReference type="EMBL" id="RZH94643.1"/>
    </source>
</evidence>
<name>A0A0D6HJL9_STAAU</name>
<evidence type="ECO:0000259" key="13">
    <source>
        <dbReference type="PROSITE" id="PS51722"/>
    </source>
</evidence>
<dbReference type="Proteomes" id="UP000466646">
    <property type="component" value="Unassembled WGS sequence"/>
</dbReference>
<dbReference type="EMBL" id="CP023391">
    <property type="protein sequence ID" value="ATC71695.1"/>
    <property type="molecule type" value="Genomic_DNA"/>
</dbReference>
<evidence type="ECO:0000256" key="2">
    <source>
        <dbReference type="ARBA" id="ARBA00022475"/>
    </source>
</evidence>
<dbReference type="EMBL" id="CAIGXB010000004">
    <property type="protein sequence ID" value="CAC5791622.1"/>
    <property type="molecule type" value="Genomic_DNA"/>
</dbReference>
<dbReference type="Proteomes" id="UP000442782">
    <property type="component" value="Unassembled WGS sequence"/>
</dbReference>
<dbReference type="EMBL" id="RQTF01000173">
    <property type="protein sequence ID" value="RZI06690.1"/>
    <property type="molecule type" value="Genomic_DNA"/>
</dbReference>
<dbReference type="EMBL" id="CAIIGD010000003">
    <property type="protein sequence ID" value="CAC8206992.1"/>
    <property type="molecule type" value="Genomic_DNA"/>
</dbReference>
<evidence type="ECO:0000256" key="8">
    <source>
        <dbReference type="ARBA" id="ARBA00050293"/>
    </source>
</evidence>
<dbReference type="Proteomes" id="UP000478867">
    <property type="component" value="Unassembled WGS sequence"/>
</dbReference>
<evidence type="ECO:0000256" key="12">
    <source>
        <dbReference type="HAMAP-Rule" id="MF_00071"/>
    </source>
</evidence>
<reference evidence="36 37" key="7">
    <citation type="submission" date="2019-12" db="EMBL/GenBank/DDBJ databases">
        <authorList>
            <consortium name="Pathogen Informatics"/>
        </authorList>
    </citation>
    <scope>NUCLEOTIDE SEQUENCE [LARGE SCALE GENOMIC DNA]</scope>
    <source>
        <strain evidence="21 45">MOS105</strain>
        <strain evidence="22">NCTC13131</strain>
        <strain evidence="32">NCTC8317</strain>
        <strain evidence="16 38">S040_N01_C01</strain>
        <strain evidence="15 36">S087_N01_C01</strain>
        <strain evidence="20 44">SG160</strain>
        <strain evidence="18 40">T012_N10_C04</strain>
        <strain evidence="17 37">T065_N03_C06</strain>
        <strain evidence="19 39">T197_A02_C01</strain>
    </source>
</reference>
<dbReference type="Pfam" id="PF00009">
    <property type="entry name" value="GTP_EFTU"/>
    <property type="match status" value="1"/>
</dbReference>
<dbReference type="EMBL" id="WPTS01000037">
    <property type="protein sequence ID" value="MVK36027.1"/>
    <property type="molecule type" value="Genomic_DNA"/>
</dbReference>
<feature type="binding site" evidence="12">
    <location>
        <begin position="23"/>
        <end position="28"/>
    </location>
    <ligand>
        <name>GTP</name>
        <dbReference type="ChEBI" id="CHEBI:37565"/>
    </ligand>
</feature>
<evidence type="ECO:0000313" key="41">
    <source>
        <dbReference type="Proteomes" id="UP000466646"/>
    </source>
</evidence>
<organism evidence="23">
    <name type="scientific">Staphylococcus aureus</name>
    <dbReference type="NCBI Taxonomy" id="1280"/>
    <lineage>
        <taxon>Bacteria</taxon>
        <taxon>Bacillati</taxon>
        <taxon>Bacillota</taxon>
        <taxon>Bacilli</taxon>
        <taxon>Bacillales</taxon>
        <taxon>Staphylococcaceae</taxon>
        <taxon>Staphylococcus</taxon>
    </lineage>
</organism>
<evidence type="ECO:0000313" key="33">
    <source>
        <dbReference type="Proteomes" id="UP000217245"/>
    </source>
</evidence>
<dbReference type="GO" id="GO:0003746">
    <property type="term" value="F:translation elongation factor activity"/>
    <property type="evidence" value="ECO:0007669"/>
    <property type="project" value="UniProtKB-UniRule"/>
</dbReference>
<reference evidence="42 43" key="6">
    <citation type="submission" date="2019-11" db="EMBL/GenBank/DDBJ databases">
        <title>Implementation of targeted gown and glove precautions to prevent Staphylococcus aureus acquisition in community-based nursing homes.</title>
        <authorList>
            <person name="Stine O.C."/>
        </authorList>
    </citation>
    <scope>NUCLEOTIDE SEQUENCE [LARGE SCALE GENOMIC DNA]</scope>
    <source>
        <strain evidence="27 43">S_1081.LBCF.DN</strain>
        <strain evidence="26 42">S_2062.LAUP.DI</strain>
    </source>
</reference>
<dbReference type="GO" id="GO:0045727">
    <property type="term" value="P:positive regulation of translation"/>
    <property type="evidence" value="ECO:0007669"/>
    <property type="project" value="UniProtKB-UniRule"/>
</dbReference>
<dbReference type="GO" id="GO:0005886">
    <property type="term" value="C:plasma membrane"/>
    <property type="evidence" value="ECO:0007669"/>
    <property type="project" value="UniProtKB-SubCell"/>
</dbReference>
<comment type="subcellular location">
    <subcellularLocation>
        <location evidence="12">Cell membrane</location>
        <topology evidence="12">Peripheral membrane protein</topology>
        <orientation evidence="12">Cytoplasmic side</orientation>
    </subcellularLocation>
</comment>
<accession>A0A0D6HJL9</accession>
<evidence type="ECO:0000313" key="40">
    <source>
        <dbReference type="Proteomes" id="UP000459702"/>
    </source>
</evidence>
<dbReference type="EMBL" id="LFVP01000001">
    <property type="protein sequence ID" value="KSA81497.1"/>
    <property type="molecule type" value="Genomic_DNA"/>
</dbReference>
<feature type="binding site" evidence="12">
    <location>
        <begin position="140"/>
        <end position="143"/>
    </location>
    <ligand>
        <name>GTP</name>
        <dbReference type="ChEBI" id="CHEBI:37565"/>
    </ligand>
</feature>
<dbReference type="CDD" id="cd16260">
    <property type="entry name" value="EF4_III"/>
    <property type="match status" value="1"/>
</dbReference>
<reference evidence="34 35" key="5">
    <citation type="submission" date="2018-11" db="EMBL/GenBank/DDBJ databases">
        <title>Genomic profiling of Staphylococcus species from a Poultry farm system in KwaZulu-Natal, South Africa.</title>
        <authorList>
            <person name="Amoako D.G."/>
            <person name="Somboro A.M."/>
            <person name="Abia A.L.K."/>
            <person name="Bester L.A."/>
            <person name="Essack S.Y."/>
        </authorList>
    </citation>
    <scope>NUCLEOTIDE SEQUENCE [LARGE SCALE GENOMIC DNA]</scope>
    <source>
        <strain evidence="31 35">SA12</strain>
        <strain evidence="30 34">SA9</strain>
    </source>
</reference>
<dbReference type="EMBL" id="RQTC01000053">
    <property type="protein sequence ID" value="RZH94643.1"/>
    <property type="molecule type" value="Genomic_DNA"/>
</dbReference>
<evidence type="ECO:0000313" key="35">
    <source>
        <dbReference type="Proteomes" id="UP000294017"/>
    </source>
</evidence>
<dbReference type="EMBL" id="LR133917">
    <property type="protein sequence ID" value="VDY48430.1"/>
    <property type="molecule type" value="Genomic_DNA"/>
</dbReference>
<evidence type="ECO:0000313" key="32">
    <source>
        <dbReference type="EMBL" id="VDY48430.1"/>
    </source>
</evidence>
<dbReference type="InterPro" id="IPR035654">
    <property type="entry name" value="LepA_IV"/>
</dbReference>
<dbReference type="Proteomes" id="UP000471199">
    <property type="component" value="Unassembled WGS sequence"/>
</dbReference>
<evidence type="ECO:0000256" key="1">
    <source>
        <dbReference type="ARBA" id="ARBA00005454"/>
    </source>
</evidence>
<dbReference type="EMBL" id="LALQ01000069">
    <property type="protein sequence ID" value="KMR55962.1"/>
    <property type="molecule type" value="Genomic_DNA"/>
</dbReference>
<dbReference type="InterPro" id="IPR006297">
    <property type="entry name" value="EF-4"/>
</dbReference>
<dbReference type="FunFam" id="3.40.50.300:FF:000078">
    <property type="entry name" value="Elongation factor 4"/>
    <property type="match status" value="1"/>
</dbReference>
<keyword evidence="7 12" id="KW-0472">Membrane</keyword>
<dbReference type="CDD" id="cd01890">
    <property type="entry name" value="LepA"/>
    <property type="match status" value="1"/>
</dbReference>
<dbReference type="Pfam" id="PF03144">
    <property type="entry name" value="GTP_EFTU_D2"/>
    <property type="match status" value="1"/>
</dbReference>
<dbReference type="Gene3D" id="3.40.50.300">
    <property type="entry name" value="P-loop containing nucleotide triphosphate hydrolases"/>
    <property type="match status" value="1"/>
</dbReference>
<dbReference type="EC" id="3.6.5.n1" evidence="11 12"/>
<dbReference type="HAMAP" id="MF_00071">
    <property type="entry name" value="LepA"/>
    <property type="match status" value="1"/>
</dbReference>
<dbReference type="InterPro" id="IPR027417">
    <property type="entry name" value="P-loop_NTPase"/>
</dbReference>
<feature type="domain" description="Tr-type G" evidence="13">
    <location>
        <begin position="11"/>
        <end position="193"/>
    </location>
</feature>
<evidence type="ECO:0000313" key="28">
    <source>
        <dbReference type="EMBL" id="NDP55499.1"/>
    </source>
</evidence>
<dbReference type="Proteomes" id="UP000294017">
    <property type="component" value="Unassembled WGS sequence"/>
</dbReference>
<dbReference type="PRINTS" id="PR00315">
    <property type="entry name" value="ELONGATNFCT"/>
</dbReference>
<evidence type="ECO:0000256" key="3">
    <source>
        <dbReference type="ARBA" id="ARBA00022741"/>
    </source>
</evidence>
<dbReference type="Proteomes" id="UP000443506">
    <property type="component" value="Unassembled WGS sequence"/>
</dbReference>
<dbReference type="InterPro" id="IPR004161">
    <property type="entry name" value="EFTu-like_2"/>
</dbReference>
<evidence type="ECO:0000256" key="4">
    <source>
        <dbReference type="ARBA" id="ARBA00022801"/>
    </source>
</evidence>
<evidence type="ECO:0000313" key="16">
    <source>
        <dbReference type="EMBL" id="CAA4126559.1"/>
    </source>
</evidence>
<evidence type="ECO:0000313" key="23">
    <source>
        <dbReference type="EMBL" id="KMR37862.1"/>
    </source>
</evidence>
<dbReference type="Pfam" id="PF06421">
    <property type="entry name" value="LepA_C"/>
    <property type="match status" value="1"/>
</dbReference>
<dbReference type="SUPFAM" id="SSF50447">
    <property type="entry name" value="Translation proteins"/>
    <property type="match status" value="1"/>
</dbReference>
<dbReference type="FunFam" id="3.30.70.2570:FF:000001">
    <property type="entry name" value="Translation factor GUF1, mitochondrial"/>
    <property type="match status" value="1"/>
</dbReference>
<dbReference type="CDD" id="cd03709">
    <property type="entry name" value="lepA_C"/>
    <property type="match status" value="1"/>
</dbReference>
<dbReference type="FunFam" id="3.30.70.240:FF:000007">
    <property type="entry name" value="Translation factor GUF1, mitochondrial"/>
    <property type="match status" value="1"/>
</dbReference>
<accession>A0A1E8X1Q4</accession>
<evidence type="ECO:0000313" key="34">
    <source>
        <dbReference type="Proteomes" id="UP000293434"/>
    </source>
</evidence>
<dbReference type="EMBL" id="WPXC01000010">
    <property type="protein sequence ID" value="MVM10089.1"/>
    <property type="molecule type" value="Genomic_DNA"/>
</dbReference>
<dbReference type="SMART" id="SM00838">
    <property type="entry name" value="EFG_C"/>
    <property type="match status" value="1"/>
</dbReference>
<comment type="catalytic activity">
    <reaction evidence="8 12">
        <text>GTP + H2O = GDP + phosphate + H(+)</text>
        <dbReference type="Rhea" id="RHEA:19669"/>
        <dbReference type="ChEBI" id="CHEBI:15377"/>
        <dbReference type="ChEBI" id="CHEBI:15378"/>
        <dbReference type="ChEBI" id="CHEBI:37565"/>
        <dbReference type="ChEBI" id="CHEBI:43474"/>
        <dbReference type="ChEBI" id="CHEBI:58189"/>
        <dbReference type="EC" id="3.6.5.n1"/>
    </reaction>
</comment>
<dbReference type="EMBL" id="CACUNS010000026">
    <property type="protein sequence ID" value="CAA6132079.1"/>
    <property type="molecule type" value="Genomic_DNA"/>
</dbReference>
<evidence type="ECO:0000313" key="20">
    <source>
        <dbReference type="EMBL" id="CAC5791622.1"/>
    </source>
</evidence>
<reference evidence="25" key="2">
    <citation type="submission" date="2015-06" db="EMBL/GenBank/DDBJ databases">
        <authorList>
            <person name="Diene S.M."/>
            <person name="Von Dach E."/>
            <person name="Fankhauser C."/>
            <person name="Schrenzel J."/>
            <person name="Harbarth S."/>
            <person name="Francois P."/>
        </authorList>
    </citation>
    <scope>NUCLEOTIDE SEQUENCE</scope>
    <source>
        <strain evidence="25">MRSA_S26</strain>
    </source>
</reference>
<evidence type="ECO:0000313" key="15">
    <source>
        <dbReference type="EMBL" id="CAA4086686.1"/>
    </source>
</evidence>
<dbReference type="InterPro" id="IPR035647">
    <property type="entry name" value="EFG_III/V"/>
</dbReference>
<evidence type="ECO:0000256" key="9">
    <source>
        <dbReference type="ARBA" id="ARBA00057626"/>
    </source>
</evidence>
<dbReference type="GO" id="GO:0043022">
    <property type="term" value="F:ribosome binding"/>
    <property type="evidence" value="ECO:0007669"/>
    <property type="project" value="UniProtKB-UniRule"/>
</dbReference>
<gene>
    <name evidence="12 15" type="primary">lepA</name>
    <name evidence="22" type="synonym">lepA_1</name>
    <name evidence="25" type="ORF">ACR79_01215</name>
    <name evidence="14" type="ORF">CNH36_08485</name>
    <name evidence="30" type="ORF">EIG94_04210</name>
    <name evidence="31" type="ORF">EIH03_09355</name>
    <name evidence="24" type="ORF">EP54_13175</name>
    <name evidence="23" type="ORF">EQ90_02040</name>
    <name evidence="26" type="ORF">GO814_12835</name>
    <name evidence="27" type="ORF">GO942_05230</name>
    <name evidence="29" type="ORF">GQX37_10665</name>
    <name evidence="28" type="ORF">GZ130_02670</name>
    <name evidence="22" type="ORF">NCTC13131_01906</name>
    <name evidence="32" type="ORF">NCTC8317_01489</name>
    <name evidence="15" type="ORF">SAMEA1029512_00512</name>
    <name evidence="16" type="ORF">SAMEA1029528_01624</name>
    <name evidence="18" type="ORF">SAMEA2078588_02758</name>
    <name evidence="19" type="ORF">SAMEA2080344_02726</name>
    <name evidence="17" type="ORF">SAMEA2081063_02771</name>
    <name evidence="20" type="ORF">SAMEA4008575_01403</name>
    <name evidence="21" type="ORF">SAMEA70146418_01085</name>
</gene>
<dbReference type="EMBL" id="CACTPI010000006">
    <property type="protein sequence ID" value="CAA4126559.1"/>
    <property type="molecule type" value="Genomic_DNA"/>
</dbReference>
<dbReference type="InterPro" id="IPR031157">
    <property type="entry name" value="G_TR_CS"/>
</dbReference>
<dbReference type="InterPro" id="IPR038363">
    <property type="entry name" value="LepA_C_sf"/>
</dbReference>
<dbReference type="NCBIfam" id="TIGR00231">
    <property type="entry name" value="small_GTP"/>
    <property type="match status" value="1"/>
</dbReference>
<dbReference type="EMBL" id="CACTOE010000003">
    <property type="protein sequence ID" value="CAA4086686.1"/>
    <property type="molecule type" value="Genomic_DNA"/>
</dbReference>
<dbReference type="EMBL" id="LALJ01000004">
    <property type="protein sequence ID" value="KMR37862.1"/>
    <property type="molecule type" value="Genomic_DNA"/>
</dbReference>
<dbReference type="Proteomes" id="UP000280323">
    <property type="component" value="Chromosome"/>
</dbReference>
<evidence type="ECO:0000313" key="19">
    <source>
        <dbReference type="EMBL" id="CAA6393939.1"/>
    </source>
</evidence>
<dbReference type="GO" id="GO:0003924">
    <property type="term" value="F:GTPase activity"/>
    <property type="evidence" value="ECO:0007669"/>
    <property type="project" value="UniProtKB-UniRule"/>
</dbReference>
<keyword evidence="5 12" id="KW-0648">Protein biosynthesis</keyword>
<keyword evidence="23" id="KW-0251">Elongation factor</keyword>
<evidence type="ECO:0000256" key="6">
    <source>
        <dbReference type="ARBA" id="ARBA00023134"/>
    </source>
</evidence>